<evidence type="ECO:0000256" key="1">
    <source>
        <dbReference type="SAM" id="MobiDB-lite"/>
    </source>
</evidence>
<feature type="region of interest" description="Disordered" evidence="1">
    <location>
        <begin position="1"/>
        <end position="25"/>
    </location>
</feature>
<gene>
    <name evidence="3" type="ORF">Pan216_50820</name>
</gene>
<dbReference type="EMBL" id="CP036279">
    <property type="protein sequence ID" value="QDU64193.1"/>
    <property type="molecule type" value="Genomic_DNA"/>
</dbReference>
<evidence type="ECO:0000313" key="3">
    <source>
        <dbReference type="EMBL" id="QDU64193.1"/>
    </source>
</evidence>
<dbReference type="KEGG" id="knv:Pan216_50820"/>
<keyword evidence="2" id="KW-0812">Transmembrane</keyword>
<feature type="compositionally biased region" description="Polar residues" evidence="1">
    <location>
        <begin position="319"/>
        <end position="329"/>
    </location>
</feature>
<keyword evidence="4" id="KW-1185">Reference proteome</keyword>
<accession>A0A518BBD5</accession>
<evidence type="ECO:0000313" key="4">
    <source>
        <dbReference type="Proteomes" id="UP000317093"/>
    </source>
</evidence>
<evidence type="ECO:0000256" key="2">
    <source>
        <dbReference type="SAM" id="Phobius"/>
    </source>
</evidence>
<keyword evidence="2" id="KW-1133">Transmembrane helix</keyword>
<proteinExistence type="predicted"/>
<keyword evidence="2" id="KW-0472">Membrane</keyword>
<protein>
    <submittedName>
        <fullName evidence="3">Uncharacterized protein</fullName>
    </submittedName>
</protein>
<dbReference type="AlphaFoldDB" id="A0A518BBD5"/>
<dbReference type="Proteomes" id="UP000317093">
    <property type="component" value="Chromosome"/>
</dbReference>
<feature type="compositionally biased region" description="Basic and acidic residues" evidence="1">
    <location>
        <begin position="1"/>
        <end position="10"/>
    </location>
</feature>
<name>A0A518BBD5_9BACT</name>
<feature type="transmembrane region" description="Helical" evidence="2">
    <location>
        <begin position="77"/>
        <end position="97"/>
    </location>
</feature>
<feature type="region of interest" description="Disordered" evidence="1">
    <location>
        <begin position="307"/>
        <end position="329"/>
    </location>
</feature>
<reference evidence="3 4" key="1">
    <citation type="submission" date="2019-02" db="EMBL/GenBank/DDBJ databases">
        <title>Deep-cultivation of Planctomycetes and their phenomic and genomic characterization uncovers novel biology.</title>
        <authorList>
            <person name="Wiegand S."/>
            <person name="Jogler M."/>
            <person name="Boedeker C."/>
            <person name="Pinto D."/>
            <person name="Vollmers J."/>
            <person name="Rivas-Marin E."/>
            <person name="Kohn T."/>
            <person name="Peeters S.H."/>
            <person name="Heuer A."/>
            <person name="Rast P."/>
            <person name="Oberbeckmann S."/>
            <person name="Bunk B."/>
            <person name="Jeske O."/>
            <person name="Meyerdierks A."/>
            <person name="Storesund J.E."/>
            <person name="Kallscheuer N."/>
            <person name="Luecker S."/>
            <person name="Lage O.M."/>
            <person name="Pohl T."/>
            <person name="Merkel B.J."/>
            <person name="Hornburger P."/>
            <person name="Mueller R.-W."/>
            <person name="Bruemmer F."/>
            <person name="Labrenz M."/>
            <person name="Spormann A.M."/>
            <person name="Op den Camp H."/>
            <person name="Overmann J."/>
            <person name="Amann R."/>
            <person name="Jetten M.S.M."/>
            <person name="Mascher T."/>
            <person name="Medema M.H."/>
            <person name="Devos D.P."/>
            <person name="Kaster A.-K."/>
            <person name="Ovreas L."/>
            <person name="Rohde M."/>
            <person name="Galperin M.Y."/>
            <person name="Jogler C."/>
        </authorList>
    </citation>
    <scope>NUCLEOTIDE SEQUENCE [LARGE SCALE GENOMIC DNA]</scope>
    <source>
        <strain evidence="3 4">Pan216</strain>
    </source>
</reference>
<sequence>MNSANNREDRYEEGEPLASPSENATSDELRRHADHLFVDALLERVHGTETPEDRTQRVMELLERTTRRRWTLPRPPWLGSGIGIAATLMIAGAFWLFTGGLARDAHAALEFIMEKNAQEVDRQYAVMAEGGTLFPGTVESVVYVRGGDHFVIRRPTPLGDVYVGTDGDLAWWIPPVGPIFASRDADRFRHFISKKGEDVPFLSLQAVLRRFGEDYDLTLTSDAPEGAEGDWIHLRGRRLNSERVGPETIDLYADPKTGVIERLDIEGGIPLVGWRRVRLSFAGSPKLPDNWYEHSAHHESDRKVFHLEDVSLPKPAGATESSAGTSTPE</sequence>
<organism evidence="3 4">
    <name type="scientific">Kolteria novifilia</name>
    <dbReference type="NCBI Taxonomy" id="2527975"/>
    <lineage>
        <taxon>Bacteria</taxon>
        <taxon>Pseudomonadati</taxon>
        <taxon>Planctomycetota</taxon>
        <taxon>Planctomycetia</taxon>
        <taxon>Kolteriales</taxon>
        <taxon>Kolteriaceae</taxon>
        <taxon>Kolteria</taxon>
    </lineage>
</organism>